<proteinExistence type="predicted"/>
<comment type="caution">
    <text evidence="2">The sequence shown here is derived from an EMBL/GenBank/DDBJ whole genome shotgun (WGS) entry which is preliminary data.</text>
</comment>
<dbReference type="Pfam" id="PF18623">
    <property type="entry name" value="TnsE_C"/>
    <property type="match status" value="1"/>
</dbReference>
<reference evidence="2 3" key="1">
    <citation type="submission" date="2019-03" db="EMBL/GenBank/DDBJ databases">
        <title>Genomic Encyclopedia of Type Strains, Phase IV (KMG-IV): sequencing the most valuable type-strain genomes for metagenomic binning, comparative biology and taxonomic classification.</title>
        <authorList>
            <person name="Goeker M."/>
        </authorList>
    </citation>
    <scope>NUCLEOTIDE SEQUENCE [LARGE SCALE GENOMIC DNA]</scope>
    <source>
        <strain evidence="2 3">DSM 25894</strain>
    </source>
</reference>
<name>A0A4R3MSM4_9BACI</name>
<dbReference type="InterPro" id="IPR041419">
    <property type="entry name" value="TnsE_C"/>
</dbReference>
<dbReference type="AlphaFoldDB" id="A0A4R3MSM4"/>
<feature type="domain" description="TnsE C-terminal" evidence="1">
    <location>
        <begin position="45"/>
        <end position="126"/>
    </location>
</feature>
<evidence type="ECO:0000313" key="3">
    <source>
        <dbReference type="Proteomes" id="UP000294650"/>
    </source>
</evidence>
<keyword evidence="3" id="KW-1185">Reference proteome</keyword>
<protein>
    <recommendedName>
        <fullName evidence="1">TnsE C-terminal domain-containing protein</fullName>
    </recommendedName>
</protein>
<evidence type="ECO:0000313" key="2">
    <source>
        <dbReference type="EMBL" id="TCT17238.1"/>
    </source>
</evidence>
<dbReference type="EMBL" id="SMAN01000032">
    <property type="protein sequence ID" value="TCT17238.1"/>
    <property type="molecule type" value="Genomic_DNA"/>
</dbReference>
<dbReference type="Proteomes" id="UP000294650">
    <property type="component" value="Unassembled WGS sequence"/>
</dbReference>
<sequence length="129" mass="14635">MVKKGRGGSHVRQGSVNETVLGGKLQPLEFNTLELAHDLKGHGLDDFLRMIKYLKTKYQNLKISISIIYLPLGRKFSWLPDGRRRVCAVVKVMQSGRIPLYILEVGRPDNKPLSTLLLKIQGTTDRHEK</sequence>
<organism evidence="2 3">
    <name type="scientific">Melghiribacillus thermohalophilus</name>
    <dbReference type="NCBI Taxonomy" id="1324956"/>
    <lineage>
        <taxon>Bacteria</taxon>
        <taxon>Bacillati</taxon>
        <taxon>Bacillota</taxon>
        <taxon>Bacilli</taxon>
        <taxon>Bacillales</taxon>
        <taxon>Bacillaceae</taxon>
        <taxon>Melghiribacillus</taxon>
    </lineage>
</organism>
<accession>A0A4R3MSM4</accession>
<gene>
    <name evidence="2" type="ORF">EDD68_1321</name>
</gene>
<evidence type="ECO:0000259" key="1">
    <source>
        <dbReference type="Pfam" id="PF18623"/>
    </source>
</evidence>